<proteinExistence type="predicted"/>
<evidence type="ECO:0000313" key="2">
    <source>
        <dbReference type="Proteomes" id="UP001199642"/>
    </source>
</evidence>
<evidence type="ECO:0000313" key="1">
    <source>
        <dbReference type="EMBL" id="UGS28587.1"/>
    </source>
</evidence>
<name>A0ABY3RXH4_9MICO</name>
<protein>
    <recommendedName>
        <fullName evidence="3">Heavy metal-binding domain-containing protein</fullName>
    </recommendedName>
</protein>
<reference evidence="1 2" key="1">
    <citation type="submission" date="2023-01" db="EMBL/GenBank/DDBJ databases">
        <title>Characterization of estradiol degrading bacteria Microbacterium sp. MZT7 and reveal degrading genes through genome analysis.</title>
        <authorList>
            <person name="Hao P."/>
            <person name="Gao Y."/>
        </authorList>
    </citation>
    <scope>NUCLEOTIDE SEQUENCE [LARGE SCALE GENOMIC DNA]</scope>
    <source>
        <strain evidence="1 2">MZT7</strain>
    </source>
</reference>
<evidence type="ECO:0008006" key="3">
    <source>
        <dbReference type="Google" id="ProtNLM"/>
    </source>
</evidence>
<organism evidence="1 2">
    <name type="scientific">Microbacterium resistens</name>
    <dbReference type="NCBI Taxonomy" id="156977"/>
    <lineage>
        <taxon>Bacteria</taxon>
        <taxon>Bacillati</taxon>
        <taxon>Actinomycetota</taxon>
        <taxon>Actinomycetes</taxon>
        <taxon>Micrococcales</taxon>
        <taxon>Microbacteriaceae</taxon>
        <taxon>Microbacterium</taxon>
    </lineage>
</organism>
<sequence length="230" mass="23915">MLGPVGAPAAVGEPGELVFRILGEDGEALTAFEQSHEKELHLIVVRTDGTGFRHVHPALDAGTGTWTAPWVWDAAGTYRVYADFAPAGADKVTLSRTVDVTGEFTPRAAMPAAASDVAGFQATVEGALVAGQASALTVRIHRDGQPVTTLEPYLGAFGHLVALREGDLAYLHVHAEGQAPSDGALSGPEIAFMAQAPTAGRYLLYLDFQVAGVVHTASFVLDAHPAAHAG</sequence>
<gene>
    <name evidence="1" type="ORF">K8F61_13980</name>
</gene>
<keyword evidence="2" id="KW-1185">Reference proteome</keyword>
<dbReference type="Proteomes" id="UP001199642">
    <property type="component" value="Chromosome"/>
</dbReference>
<accession>A0ABY3RXH4</accession>
<dbReference type="EMBL" id="CP082781">
    <property type="protein sequence ID" value="UGS28587.1"/>
    <property type="molecule type" value="Genomic_DNA"/>
</dbReference>